<proteinExistence type="predicted"/>
<accession>A0A6J5R8L0</accession>
<dbReference type="EMBL" id="LR796916">
    <property type="protein sequence ID" value="CAB4175708.1"/>
    <property type="molecule type" value="Genomic_DNA"/>
</dbReference>
<reference evidence="2" key="1">
    <citation type="submission" date="2020-05" db="EMBL/GenBank/DDBJ databases">
        <authorList>
            <person name="Chiriac C."/>
            <person name="Salcher M."/>
            <person name="Ghai R."/>
            <person name="Kavagutti S V."/>
        </authorList>
    </citation>
    <scope>NUCLEOTIDE SEQUENCE</scope>
</reference>
<name>A0A6J5R8L0_9CAUD</name>
<dbReference type="EMBL" id="LR797195">
    <property type="protein sequence ID" value="CAB4193920.1"/>
    <property type="molecule type" value="Genomic_DNA"/>
</dbReference>
<evidence type="ECO:0000313" key="2">
    <source>
        <dbReference type="EMBL" id="CAB4193920.1"/>
    </source>
</evidence>
<organism evidence="2">
    <name type="scientific">uncultured Caudovirales phage</name>
    <dbReference type="NCBI Taxonomy" id="2100421"/>
    <lineage>
        <taxon>Viruses</taxon>
        <taxon>Duplodnaviria</taxon>
        <taxon>Heunggongvirae</taxon>
        <taxon>Uroviricota</taxon>
        <taxon>Caudoviricetes</taxon>
        <taxon>Peduoviridae</taxon>
        <taxon>Maltschvirus</taxon>
        <taxon>Maltschvirus maltsch</taxon>
    </lineage>
</organism>
<evidence type="ECO:0000313" key="1">
    <source>
        <dbReference type="EMBL" id="CAB4175708.1"/>
    </source>
</evidence>
<sequence length="1820" mass="206496">MSNRDIRYTKLLTDTTSYQLVRTNPKLTGNIKITISEAGDMWLESIKTNPELSKDLYSKVPIDTNQSHPANVFRFLNSGSTPNEIVFDLSEQVDSTKTSKDYRDQYDFSHYFSGVKYLSSNKYTERMSYFAPLYLNKDVPNYFIVLKLNDPSNFPLDQMKSLYEAGENTTDYLIDLFSKASIIKTFDLGPESVPGKYIRDYINNPNFPQSPLTVDFDESSFTTWNGILINEGNFGNRGELLNDLYQSSQPLKFFEENITNGFSRNGIIFPNILNLEFIFNDDSSTKYDFNRYLGIYVNAIELSKLDIDLDRSYLTRGTWENTPHFRKRFLETDEVILTQTNSNGVIAPYKNSELNISEFANIFTSSSDLFLNYITDKDGSLYIPKITDPYIIDYSTDLATTFVSIDTLVTASLTSHGYVTDDLIVITSSDSDYAGEFLVTRIDDDNFEYTTETIPALPTATGTSKKELRTGQFRFANNKIDLGLFFGQSRNLFLQDLGNATKTPGHSHSVITINSNLNNYDEIKLYHPHGTRIDSIGRYELITSTQLYPLIPNAGEYYIYNDYDNIIGYDEFYFNASGYLPQVASALAGCINGIRNRTFTAYAYDEKVFIKLNPAGDFDTSYKLSFTSPSLDYSSISIDSNTGTTLINTQFNFSGGSKEIGNRLIIDAGHLDKINQNIDSILIKSSDSWSKIRKVSQYIDEITEANSVTPALRTKTVNRYTNKIAIVLDENETPTISHNEFVMKPKFRPSFGLLSFFLIKDIDFDFYSSTYTNFPEIDLYQHYFIPPNTMLLEPGIDYFVYNGTINVDDGSALGLIYLTGISFTVPSQTSYSIVSGSPLVTYDPTSTNGFIPLNDLNNELDDFAGFSIIKDPSKIIANDGSEEYLLKTKYLNGLTDTEYDYYKENESLDFALRSKVIPYITKWGIKNGKDSRDNPYRLNTELIFGRNNFSPDHEDRTQNPVNFTHEWFYIESKFNYINDDLTISKNNNYFEEYFDTNLLVTDPNYFINYFTYTPTNLAGKEVADTQFRYSNISKNAAGQYEAFFRGFKLLVKDVTDKDILGEDNKPVAKDISTRFEGYKFSCILKPVKENINDHTQPPIKYRVIEHTEHKFIVVVIELAIGYNGPSLSGIIKTYDITTSGTGYTTASNVTTTTSGAGTGLTLDIIDDGAGGILSATINNYGINYIIGDTITINSGNSDATITITSTTNTIDSYWENLPIPIINHITKDNFTDPLLDVPFPIAPQLPFDTINGDYRIEFDSNGVSNLTQTYIYALRNKKYNNEKDSFANTKMASKLSLRAGVSSGNATVKRLRNNFTLNYPGILTDDIIKPSPSTLVLIKDLSSGVDLVLDSINGFIPNSLNIIDYSLEQFIHYDASQGVLGLVDTVYPIPTLYGILPTSSTYAIENNYAFKVLTGGEKYFEKIFEKISFAQFKKYINRFDSNSIIEYESYSDNSGVTNTDPNFYLEILDHSYIQKKNQVIANYTASIPIQFSGQENIGVDYESANLSKKYELNRYKGEYEPVTQNYSIYQSNFIFKNNRINNLTLSNTKINSDTDTLLTIKNFNHIKVADSQILILESDDTYLPVYPKINEVAIGQADYFLLRGNWDWGFHYSYSNKSQYLPVSGAKRVEEDNSFIAKLITLPEFIELENFIVTTIKPDEDFNIVDISTIEMVTKETPLAVEGVINVNNILTRFLLEDGISTKFNEYLINSNEFIGNFNSIEEYIKQYIKLNILKLYDIDTNEFYSKQNTTLIAANQQSGSNPNTIEFVFLNDQQRFTQGFDLLKSLQINKKDRLILKFSFNKKQGSGSSISPKIKIKFI</sequence>
<protein>
    <submittedName>
        <fullName evidence="2">Uncharacterized protein</fullName>
    </submittedName>
</protein>
<gene>
    <name evidence="2" type="ORF">UFOVP1247_291</name>
    <name evidence="1" type="ORF">UFOVP970_331</name>
</gene>